<organism evidence="2 3">
    <name type="scientific">Suillus placidus</name>
    <dbReference type="NCBI Taxonomy" id="48579"/>
    <lineage>
        <taxon>Eukaryota</taxon>
        <taxon>Fungi</taxon>
        <taxon>Dikarya</taxon>
        <taxon>Basidiomycota</taxon>
        <taxon>Agaricomycotina</taxon>
        <taxon>Agaricomycetes</taxon>
        <taxon>Agaricomycetidae</taxon>
        <taxon>Boletales</taxon>
        <taxon>Suillineae</taxon>
        <taxon>Suillaceae</taxon>
        <taxon>Suillus</taxon>
    </lineage>
</organism>
<evidence type="ECO:0000313" key="3">
    <source>
        <dbReference type="Proteomes" id="UP000714275"/>
    </source>
</evidence>
<keyword evidence="3" id="KW-1185">Reference proteome</keyword>
<evidence type="ECO:0000313" key="2">
    <source>
        <dbReference type="EMBL" id="KAG1775769.1"/>
    </source>
</evidence>
<name>A0A9P7D181_9AGAM</name>
<gene>
    <name evidence="2" type="ORF">EV702DRAFT_1198970</name>
</gene>
<dbReference type="OrthoDB" id="2626008at2759"/>
<sequence length="255" mass="28182">MELDYRSLTEPSYLNNTPSKTKPYISKFSKVYKQSQPQNLQIDHHQPIMPHHLNLNASHTTLKDSVLEGTTVFGGSSFFSEDSEDITTPTNVNTAENLIPAGAVVTALAASLIVGTAPSFAQPDTWIFDRYITPHHPDSLGSGDTIFIYRQFHEVAITPSPLPVLAATLTEVVALTEKHSLYLAWSQGCPGVRDSRAPFIFTPKPPTHPCALLPPSTPPREDAEIPYVQTQTEGVEYHEIVMIYQCGRDVKFPLP</sequence>
<comment type="caution">
    <text evidence="2">The sequence shown here is derived from an EMBL/GenBank/DDBJ whole genome shotgun (WGS) entry which is preliminary data.</text>
</comment>
<evidence type="ECO:0000256" key="1">
    <source>
        <dbReference type="SAM" id="MobiDB-lite"/>
    </source>
</evidence>
<feature type="region of interest" description="Disordered" evidence="1">
    <location>
        <begin position="1"/>
        <end position="20"/>
    </location>
</feature>
<reference evidence="2" key="1">
    <citation type="journal article" date="2020" name="New Phytol.">
        <title>Comparative genomics reveals dynamic genome evolution in host specialist ectomycorrhizal fungi.</title>
        <authorList>
            <person name="Lofgren L.A."/>
            <person name="Nguyen N.H."/>
            <person name="Vilgalys R."/>
            <person name="Ruytinx J."/>
            <person name="Liao H.L."/>
            <person name="Branco S."/>
            <person name="Kuo A."/>
            <person name="LaButti K."/>
            <person name="Lipzen A."/>
            <person name="Andreopoulos W."/>
            <person name="Pangilinan J."/>
            <person name="Riley R."/>
            <person name="Hundley H."/>
            <person name="Na H."/>
            <person name="Barry K."/>
            <person name="Grigoriev I.V."/>
            <person name="Stajich J.E."/>
            <person name="Kennedy P.G."/>
        </authorList>
    </citation>
    <scope>NUCLEOTIDE SEQUENCE</scope>
    <source>
        <strain evidence="2">DOB743</strain>
    </source>
</reference>
<dbReference type="EMBL" id="JABBWD010000031">
    <property type="protein sequence ID" value="KAG1775769.1"/>
    <property type="molecule type" value="Genomic_DNA"/>
</dbReference>
<proteinExistence type="predicted"/>
<dbReference type="Proteomes" id="UP000714275">
    <property type="component" value="Unassembled WGS sequence"/>
</dbReference>
<feature type="compositionally biased region" description="Polar residues" evidence="1">
    <location>
        <begin position="9"/>
        <end position="20"/>
    </location>
</feature>
<dbReference type="AlphaFoldDB" id="A0A9P7D181"/>
<accession>A0A9P7D181</accession>
<protein>
    <submittedName>
        <fullName evidence="2">Uncharacterized protein</fullName>
    </submittedName>
</protein>